<keyword evidence="5" id="KW-0732">Signal</keyword>
<accession>A0A7K7VJR4</accession>
<comment type="caution">
    <text evidence="8">The sequence shown here is derived from an EMBL/GenBank/DDBJ whole genome shotgun (WGS) entry which is preliminary data.</text>
</comment>
<dbReference type="SMART" id="SM00199">
    <property type="entry name" value="SCY"/>
    <property type="match status" value="1"/>
</dbReference>
<reference evidence="8 9" key="1">
    <citation type="submission" date="2019-09" db="EMBL/GenBank/DDBJ databases">
        <title>Bird 10,000 Genomes (B10K) Project - Family phase.</title>
        <authorList>
            <person name="Zhang G."/>
        </authorList>
    </citation>
    <scope>NUCLEOTIDE SEQUENCE [LARGE SCALE GENOMIC DNA]</scope>
    <source>
        <strain evidence="8">B10K-LSUMZ-16893</strain>
    </source>
</reference>
<dbReference type="PANTHER" id="PTHR12015">
    <property type="entry name" value="SMALL INDUCIBLE CYTOKINE A"/>
    <property type="match status" value="1"/>
</dbReference>
<keyword evidence="3" id="KW-0202">Cytokine</keyword>
<dbReference type="CDD" id="cd00272">
    <property type="entry name" value="Chemokine_CC"/>
    <property type="match status" value="1"/>
</dbReference>
<evidence type="ECO:0000256" key="6">
    <source>
        <dbReference type="ARBA" id="ARBA00023198"/>
    </source>
</evidence>
<dbReference type="SUPFAM" id="SSF54117">
    <property type="entry name" value="Interleukin 8-like chemokines"/>
    <property type="match status" value="1"/>
</dbReference>
<dbReference type="GO" id="GO:0005615">
    <property type="term" value="C:extracellular space"/>
    <property type="evidence" value="ECO:0007669"/>
    <property type="project" value="UniProtKB-KW"/>
</dbReference>
<proteinExistence type="predicted"/>
<evidence type="ECO:0000313" key="8">
    <source>
        <dbReference type="EMBL" id="NXA41640.1"/>
    </source>
</evidence>
<dbReference type="GO" id="GO:0006955">
    <property type="term" value="P:immune response"/>
    <property type="evidence" value="ECO:0007669"/>
    <property type="project" value="InterPro"/>
</dbReference>
<comment type="subcellular location">
    <subcellularLocation>
        <location evidence="1">Secreted</location>
    </subcellularLocation>
</comment>
<evidence type="ECO:0000259" key="7">
    <source>
        <dbReference type="SMART" id="SM00199"/>
    </source>
</evidence>
<evidence type="ECO:0000256" key="2">
    <source>
        <dbReference type="ARBA" id="ARBA00022500"/>
    </source>
</evidence>
<protein>
    <submittedName>
        <fullName evidence="8">CCL5 protein</fullName>
    </submittedName>
</protein>
<dbReference type="Proteomes" id="UP000533954">
    <property type="component" value="Unassembled WGS sequence"/>
</dbReference>
<dbReference type="AlphaFoldDB" id="A0A7K7VJR4"/>
<evidence type="ECO:0000256" key="4">
    <source>
        <dbReference type="ARBA" id="ARBA00022525"/>
    </source>
</evidence>
<keyword evidence="2" id="KW-0145">Chemotaxis</keyword>
<dbReference type="InterPro" id="IPR039809">
    <property type="entry name" value="Chemokine_b/g/d"/>
</dbReference>
<feature type="non-terminal residue" evidence="8">
    <location>
        <position position="1"/>
    </location>
</feature>
<dbReference type="Gene3D" id="2.40.50.40">
    <property type="match status" value="1"/>
</dbReference>
<dbReference type="InterPro" id="IPR036048">
    <property type="entry name" value="Interleukin_8-like_sf"/>
</dbReference>
<dbReference type="GO" id="GO:0006954">
    <property type="term" value="P:inflammatory response"/>
    <property type="evidence" value="ECO:0007669"/>
    <property type="project" value="UniProtKB-KW"/>
</dbReference>
<feature type="domain" description="Chemokine interleukin-8-like" evidence="7">
    <location>
        <begin position="7"/>
        <end position="65"/>
    </location>
</feature>
<keyword evidence="4" id="KW-0964">Secreted</keyword>
<dbReference type="InterPro" id="IPR001811">
    <property type="entry name" value="Chemokine_IL8-like_dom"/>
</dbReference>
<dbReference type="GO" id="GO:0008009">
    <property type="term" value="F:chemokine activity"/>
    <property type="evidence" value="ECO:0007669"/>
    <property type="project" value="InterPro"/>
</dbReference>
<organism evidence="8 9">
    <name type="scientific">Eudromia elegans</name>
    <name type="common">Elegant crested-tinamou</name>
    <dbReference type="NCBI Taxonomy" id="8805"/>
    <lineage>
        <taxon>Eukaryota</taxon>
        <taxon>Metazoa</taxon>
        <taxon>Chordata</taxon>
        <taxon>Craniata</taxon>
        <taxon>Vertebrata</taxon>
        <taxon>Euteleostomi</taxon>
        <taxon>Archelosauria</taxon>
        <taxon>Archosauria</taxon>
        <taxon>Dinosauria</taxon>
        <taxon>Saurischia</taxon>
        <taxon>Theropoda</taxon>
        <taxon>Coelurosauria</taxon>
        <taxon>Aves</taxon>
        <taxon>Palaeognathae</taxon>
        <taxon>Tinamiformes</taxon>
        <taxon>Tinamidae</taxon>
        <taxon>Eudromia</taxon>
    </lineage>
</organism>
<dbReference type="PANTHER" id="PTHR12015:SF111">
    <property type="entry name" value="C-C MOTIF CHEMOKINE 17"/>
    <property type="match status" value="1"/>
</dbReference>
<keyword evidence="6" id="KW-0395">Inflammatory response</keyword>
<evidence type="ECO:0000256" key="1">
    <source>
        <dbReference type="ARBA" id="ARBA00004613"/>
    </source>
</evidence>
<gene>
    <name evidence="8" type="primary">Ccl5</name>
    <name evidence="8" type="ORF">EUDELE_R15043</name>
</gene>
<sequence>SAALSTPTECCLRHARRPVRLANLRSFYETPRDCSLAATVFVTLRGDKICADPEKRWVKKAKHALGRRK</sequence>
<feature type="non-terminal residue" evidence="8">
    <location>
        <position position="69"/>
    </location>
</feature>
<evidence type="ECO:0000313" key="9">
    <source>
        <dbReference type="Proteomes" id="UP000533954"/>
    </source>
</evidence>
<dbReference type="OrthoDB" id="9892424at2759"/>
<evidence type="ECO:0000256" key="3">
    <source>
        <dbReference type="ARBA" id="ARBA00022514"/>
    </source>
</evidence>
<name>A0A7K7VJR4_EUDEL</name>
<evidence type="ECO:0000256" key="5">
    <source>
        <dbReference type="ARBA" id="ARBA00022729"/>
    </source>
</evidence>
<dbReference type="Pfam" id="PF00048">
    <property type="entry name" value="IL8"/>
    <property type="match status" value="1"/>
</dbReference>
<dbReference type="EMBL" id="VZSX01000176">
    <property type="protein sequence ID" value="NXA41640.1"/>
    <property type="molecule type" value="Genomic_DNA"/>
</dbReference>
<keyword evidence="9" id="KW-1185">Reference proteome</keyword>